<dbReference type="RefSeq" id="WP_069977261.1">
    <property type="nucleotide sequence ID" value="NZ_CP017269.1"/>
</dbReference>
<evidence type="ECO:0000256" key="1">
    <source>
        <dbReference type="ARBA" id="ARBA00022679"/>
    </source>
</evidence>
<accession>A0A1D8GHV5</accession>
<evidence type="ECO:0000313" key="5">
    <source>
        <dbReference type="EMBL" id="AOT70474.1"/>
    </source>
</evidence>
<protein>
    <submittedName>
        <fullName evidence="5">GNAT family N-acetyltransferase</fullName>
    </submittedName>
</protein>
<gene>
    <name evidence="5" type="ORF">Gferi_13345</name>
</gene>
<dbReference type="EMBL" id="CP017269">
    <property type="protein sequence ID" value="AOT70474.1"/>
    <property type="molecule type" value="Genomic_DNA"/>
</dbReference>
<organism evidence="5 6">
    <name type="scientific">Geosporobacter ferrireducens</name>
    <dbReference type="NCBI Taxonomy" id="1424294"/>
    <lineage>
        <taxon>Bacteria</taxon>
        <taxon>Bacillati</taxon>
        <taxon>Bacillota</taxon>
        <taxon>Clostridia</taxon>
        <taxon>Peptostreptococcales</taxon>
        <taxon>Thermotaleaceae</taxon>
        <taxon>Geosporobacter</taxon>
    </lineage>
</organism>
<dbReference type="PANTHER" id="PTHR43792:SF8">
    <property type="entry name" value="[RIBOSOMAL PROTEIN US5]-ALANINE N-ACETYLTRANSFERASE"/>
    <property type="match status" value="1"/>
</dbReference>
<keyword evidence="1 5" id="KW-0808">Transferase</keyword>
<keyword evidence="6" id="KW-1185">Reference proteome</keyword>
<dbReference type="InterPro" id="IPR000182">
    <property type="entry name" value="GNAT_dom"/>
</dbReference>
<proteinExistence type="inferred from homology"/>
<dbReference type="KEGG" id="gfe:Gferi_13345"/>
<evidence type="ECO:0000256" key="2">
    <source>
        <dbReference type="ARBA" id="ARBA00023315"/>
    </source>
</evidence>
<comment type="similarity">
    <text evidence="3">Belongs to the acetyltransferase family. RimJ subfamily.</text>
</comment>
<dbReference type="Pfam" id="PF13302">
    <property type="entry name" value="Acetyltransf_3"/>
    <property type="match status" value="1"/>
</dbReference>
<dbReference type="STRING" id="1424294.Gferi_13345"/>
<dbReference type="OrthoDB" id="9801656at2"/>
<dbReference type="GO" id="GO:0008999">
    <property type="term" value="F:protein-N-terminal-alanine acetyltransferase activity"/>
    <property type="evidence" value="ECO:0007669"/>
    <property type="project" value="TreeGrafter"/>
</dbReference>
<evidence type="ECO:0000313" key="6">
    <source>
        <dbReference type="Proteomes" id="UP000095743"/>
    </source>
</evidence>
<dbReference type="Gene3D" id="3.40.630.30">
    <property type="match status" value="1"/>
</dbReference>
<dbReference type="GO" id="GO:0005737">
    <property type="term" value="C:cytoplasm"/>
    <property type="evidence" value="ECO:0007669"/>
    <property type="project" value="TreeGrafter"/>
</dbReference>
<reference evidence="5 6" key="1">
    <citation type="submission" date="2016-09" db="EMBL/GenBank/DDBJ databases">
        <title>Genomic analysis reveals versatility of anaerobic energy metabolism of Geosporobacter ferrireducens IRF9 of phylum Firmicutes.</title>
        <authorList>
            <person name="Kim S.-J."/>
        </authorList>
    </citation>
    <scope>NUCLEOTIDE SEQUENCE [LARGE SCALE GENOMIC DNA]</scope>
    <source>
        <strain evidence="5 6">IRF9</strain>
    </source>
</reference>
<dbReference type="InterPro" id="IPR051531">
    <property type="entry name" value="N-acetyltransferase"/>
</dbReference>
<dbReference type="AlphaFoldDB" id="A0A1D8GHV5"/>
<feature type="domain" description="N-acetyltransferase" evidence="4">
    <location>
        <begin position="18"/>
        <end position="173"/>
    </location>
</feature>
<name>A0A1D8GHV5_9FIRM</name>
<dbReference type="Proteomes" id="UP000095743">
    <property type="component" value="Chromosome"/>
</dbReference>
<evidence type="ECO:0000256" key="3">
    <source>
        <dbReference type="ARBA" id="ARBA00038502"/>
    </source>
</evidence>
<dbReference type="InterPro" id="IPR016181">
    <property type="entry name" value="Acyl_CoA_acyltransferase"/>
</dbReference>
<dbReference type="PANTHER" id="PTHR43792">
    <property type="entry name" value="GNAT FAMILY, PUTATIVE (AFU_ORTHOLOGUE AFUA_3G00765)-RELATED-RELATED"/>
    <property type="match status" value="1"/>
</dbReference>
<keyword evidence="2" id="KW-0012">Acyltransferase</keyword>
<evidence type="ECO:0000259" key="4">
    <source>
        <dbReference type="PROSITE" id="PS51186"/>
    </source>
</evidence>
<dbReference type="SUPFAM" id="SSF55729">
    <property type="entry name" value="Acyl-CoA N-acyltransferases (Nat)"/>
    <property type="match status" value="1"/>
</dbReference>
<dbReference type="PROSITE" id="PS51186">
    <property type="entry name" value="GNAT"/>
    <property type="match status" value="1"/>
</dbReference>
<sequence>MGEISICLLQEVDTEKLYKFELYNRVFFESMVASRGNSYYERENFKKIIAELVEEQEKGFVYMYLIKDLMENILGRVNLVSIMRGCFNKAELGYRVGKAYNGKGYATKAVNLVLEKALIIHKLHRIEAGTSPENIGSQIVLIKNGFQFCGRSSQYIYQDGRWQDSINFEKILE</sequence>